<sequence length="235" mass="24470">MSAALVSWGNAWLTGHTGLDDAVDALERSAGPQIVTDITGESPMRVFLAELRATGLSSFRLALPIPGDLLGLTGPPVFNGAALEAGQAVIAVLGARRFGLVPSPDRRGSSYSGIRWTVHDAHVADADVPQLADAERALSAAMRSATDALTSVDGPMQGFPALDHVDGALAPGYPGRAHRVGHLAARLALALRLAEERGLTSGQVAARREALKALDHAVRRARVAAHHAILEQLSA</sequence>
<gene>
    <name evidence="1" type="ORF">FDA94_08050</name>
</gene>
<comment type="caution">
    <text evidence="1">The sequence shown here is derived from an EMBL/GenBank/DDBJ whole genome shotgun (WGS) entry which is preliminary data.</text>
</comment>
<dbReference type="OrthoDB" id="3524093at2"/>
<accession>A0A4U3MLS3</accession>
<dbReference type="Proteomes" id="UP000308705">
    <property type="component" value="Unassembled WGS sequence"/>
</dbReference>
<reference evidence="1 2" key="1">
    <citation type="submission" date="2019-04" db="EMBL/GenBank/DDBJ databases">
        <title>Herbidospora sp. NEAU-GS14.nov., a novel actinomycete isolated from soil.</title>
        <authorList>
            <person name="Han L."/>
        </authorList>
    </citation>
    <scope>NUCLEOTIDE SEQUENCE [LARGE SCALE GENOMIC DNA]</scope>
    <source>
        <strain evidence="1 2">NEAU-GS14</strain>
    </source>
</reference>
<proteinExistence type="predicted"/>
<evidence type="ECO:0000313" key="1">
    <source>
        <dbReference type="EMBL" id="TKK89940.1"/>
    </source>
</evidence>
<keyword evidence="2" id="KW-1185">Reference proteome</keyword>
<protein>
    <submittedName>
        <fullName evidence="1">Uncharacterized protein</fullName>
    </submittedName>
</protein>
<organism evidence="1 2">
    <name type="scientific">Herbidospora galbida</name>
    <dbReference type="NCBI Taxonomy" id="2575442"/>
    <lineage>
        <taxon>Bacteria</taxon>
        <taxon>Bacillati</taxon>
        <taxon>Actinomycetota</taxon>
        <taxon>Actinomycetes</taxon>
        <taxon>Streptosporangiales</taxon>
        <taxon>Streptosporangiaceae</taxon>
        <taxon>Herbidospora</taxon>
    </lineage>
</organism>
<dbReference type="EMBL" id="SZQA01000005">
    <property type="protein sequence ID" value="TKK89940.1"/>
    <property type="molecule type" value="Genomic_DNA"/>
</dbReference>
<dbReference type="AlphaFoldDB" id="A0A4U3MLS3"/>
<name>A0A4U3MLS3_9ACTN</name>
<evidence type="ECO:0000313" key="2">
    <source>
        <dbReference type="Proteomes" id="UP000308705"/>
    </source>
</evidence>